<protein>
    <submittedName>
        <fullName evidence="1">Uncharacterized protein</fullName>
    </submittedName>
</protein>
<keyword evidence="2" id="KW-1185">Reference proteome</keyword>
<evidence type="ECO:0000313" key="1">
    <source>
        <dbReference type="EMBL" id="QPI14849.1"/>
    </source>
</evidence>
<dbReference type="Proteomes" id="UP000594446">
    <property type="component" value="Segment"/>
</dbReference>
<proteinExistence type="predicted"/>
<dbReference type="GeneID" id="99978595"/>
<sequence length="48" mass="5280">MNFPKNSSNHERGSIPVELARICANPTSVKVCETDKIFVTSMRGCVIV</sequence>
<accession>A0A7S9SRA4</accession>
<gene>
    <name evidence="1" type="ORF">GECvBN3_gp025</name>
</gene>
<evidence type="ECO:0000313" key="2">
    <source>
        <dbReference type="Proteomes" id="UP000594446"/>
    </source>
</evidence>
<name>A0A7S9SRA4_9CAUD</name>
<reference evidence="1 2" key="1">
    <citation type="submission" date="2020-09" db="EMBL/GenBank/DDBJ databases">
        <authorList>
            <person name="Makalatia K."/>
            <person name="Wagemans J."/>
        </authorList>
    </citation>
    <scope>NUCLEOTIDE SEQUENCE [LARGE SCALE GENOMIC DNA]</scope>
</reference>
<organism evidence="1 2">
    <name type="scientific">Salmonella phage GEC_vB_N3</name>
    <dbReference type="NCBI Taxonomy" id="2777377"/>
    <lineage>
        <taxon>Viruses</taxon>
        <taxon>Duplodnaviria</taxon>
        <taxon>Heunggongvirae</taxon>
        <taxon>Uroviricota</taxon>
        <taxon>Caudoviricetes</taxon>
        <taxon>Demerecviridae</taxon>
        <taxon>Markadamsvirinae</taxon>
        <taxon>Epseptimavirus</taxon>
        <taxon>Epseptimavirus N3</taxon>
    </lineage>
</organism>
<dbReference type="RefSeq" id="YP_011815780.1">
    <property type="nucleotide sequence ID" value="NC_103212.1"/>
</dbReference>
<dbReference type="EMBL" id="MW006478">
    <property type="protein sequence ID" value="QPI14849.1"/>
    <property type="molecule type" value="Genomic_DNA"/>
</dbReference>